<dbReference type="Proteomes" id="UP000011777">
    <property type="component" value="Unassembled WGS sequence"/>
</dbReference>
<keyword evidence="4" id="KW-1185">Reference proteome</keyword>
<feature type="compositionally biased region" description="Low complexity" evidence="1">
    <location>
        <begin position="27"/>
        <end position="40"/>
    </location>
</feature>
<dbReference type="STRING" id="1245528.M3IVH5"/>
<proteinExistence type="predicted"/>
<dbReference type="PANTHER" id="PTHR28065:SF1">
    <property type="entry name" value="DUF4050 DOMAIN-CONTAINING PROTEIN"/>
    <property type="match status" value="1"/>
</dbReference>
<dbReference type="InterPro" id="IPR025124">
    <property type="entry name" value="Gag1-like_clamp"/>
</dbReference>
<dbReference type="OrthoDB" id="5576875at2759"/>
<dbReference type="eggNOG" id="ENOG502S6I5">
    <property type="taxonomic scope" value="Eukaryota"/>
</dbReference>
<accession>M3IVH5</accession>
<protein>
    <recommendedName>
        <fullName evidence="2">Gag1-like clamp domain-containing protein</fullName>
    </recommendedName>
</protein>
<dbReference type="OMA" id="RTYNIHI"/>
<evidence type="ECO:0000259" key="2">
    <source>
        <dbReference type="Pfam" id="PF13259"/>
    </source>
</evidence>
<evidence type="ECO:0000313" key="3">
    <source>
        <dbReference type="EMBL" id="EMG50606.1"/>
    </source>
</evidence>
<comment type="caution">
    <text evidence="3">The sequence shown here is derived from an EMBL/GenBank/DDBJ whole genome shotgun (WGS) entry which is preliminary data.</text>
</comment>
<organism evidence="3 4">
    <name type="scientific">Candida maltosa (strain Xu316)</name>
    <name type="common">Yeast</name>
    <dbReference type="NCBI Taxonomy" id="1245528"/>
    <lineage>
        <taxon>Eukaryota</taxon>
        <taxon>Fungi</taxon>
        <taxon>Dikarya</taxon>
        <taxon>Ascomycota</taxon>
        <taxon>Saccharomycotina</taxon>
        <taxon>Pichiomycetes</taxon>
        <taxon>Debaryomycetaceae</taxon>
        <taxon>Candida/Lodderomyces clade</taxon>
        <taxon>Candida</taxon>
    </lineage>
</organism>
<dbReference type="EMBL" id="AOGT01000174">
    <property type="protein sequence ID" value="EMG50606.1"/>
    <property type="molecule type" value="Genomic_DNA"/>
</dbReference>
<feature type="domain" description="Gag1-like clamp" evidence="2">
    <location>
        <begin position="244"/>
        <end position="336"/>
    </location>
</feature>
<dbReference type="HOGENOM" id="CLU_049905_0_0_1"/>
<dbReference type="InterPro" id="IPR053274">
    <property type="entry name" value="Fluconazole_resistance"/>
</dbReference>
<sequence length="343" mass="38960">HHNNSTRKDKQSLRKAKSTPKLFSSNTTATTTPTTTTATTKSRKRQQNSSSSSFSGFFKKISSIFSKIKSISDDVLNIDDLDLFVDPSDLSSAMTTAVPSNNPSSVEETFLQSYKKYKSLDLVAEHYQKNVINNNKSASNNAHHNTQTLSITLQDFMKKQQSTFMTTGNTQTNHGLPTTAFVPQTNPHDDIIIDDEFELSDDESTVENPDEIVYNDIDIIELRKEFETWVNNTNTLSDSDSKSTLLSSTNIGTNLWEYRRSKWLNNTNPISISNNEEKLKKRLRETSISYIPKESYIKIYSSLIDKNKVLRNDKHINLSDLIKIMNIGWIAEDKWERAARGLP</sequence>
<feature type="region of interest" description="Disordered" evidence="1">
    <location>
        <begin position="1"/>
        <end position="54"/>
    </location>
</feature>
<dbReference type="Pfam" id="PF13259">
    <property type="entry name" value="clamp_Gag1-like"/>
    <property type="match status" value="1"/>
</dbReference>
<dbReference type="PANTHER" id="PTHR28065">
    <property type="entry name" value="FREQUENIN"/>
    <property type="match status" value="1"/>
</dbReference>
<reference evidence="3 4" key="1">
    <citation type="submission" date="2013-02" db="EMBL/GenBank/DDBJ databases">
        <title>Genome sequence of Candida maltosa Xu316, a potential industrial strain for xylitol and ethanol production.</title>
        <authorList>
            <person name="Yu J."/>
            <person name="Wang Q."/>
            <person name="Geng X."/>
            <person name="Bao W."/>
            <person name="He P."/>
            <person name="Cai J."/>
        </authorList>
    </citation>
    <scope>NUCLEOTIDE SEQUENCE [LARGE SCALE GENOMIC DNA]</scope>
    <source>
        <strain evidence="4">Xu316</strain>
    </source>
</reference>
<dbReference type="AlphaFoldDB" id="M3IVH5"/>
<feature type="compositionally biased region" description="Basic and acidic residues" evidence="1">
    <location>
        <begin position="1"/>
        <end position="12"/>
    </location>
</feature>
<evidence type="ECO:0000256" key="1">
    <source>
        <dbReference type="SAM" id="MobiDB-lite"/>
    </source>
</evidence>
<feature type="non-terminal residue" evidence="3">
    <location>
        <position position="1"/>
    </location>
</feature>
<name>M3IVH5_CANMX</name>
<evidence type="ECO:0000313" key="4">
    <source>
        <dbReference type="Proteomes" id="UP000011777"/>
    </source>
</evidence>
<gene>
    <name evidence="3" type="ORF">G210_2082</name>
</gene>